<gene>
    <name evidence="1" type="ORF">GA0061102_104439</name>
</gene>
<dbReference type="EMBL" id="FMAH01000044">
    <property type="protein sequence ID" value="SCB44566.1"/>
    <property type="molecule type" value="Genomic_DNA"/>
</dbReference>
<keyword evidence="2" id="KW-1185">Reference proteome</keyword>
<organism evidence="1 2">
    <name type="scientific">Rhizobium miluonense</name>
    <dbReference type="NCBI Taxonomy" id="411945"/>
    <lineage>
        <taxon>Bacteria</taxon>
        <taxon>Pseudomonadati</taxon>
        <taxon>Pseudomonadota</taxon>
        <taxon>Alphaproteobacteria</taxon>
        <taxon>Hyphomicrobiales</taxon>
        <taxon>Rhizobiaceae</taxon>
        <taxon>Rhizobium/Agrobacterium group</taxon>
        <taxon>Rhizobium</taxon>
    </lineage>
</organism>
<protein>
    <submittedName>
        <fullName evidence="1">Uncharacterized protein</fullName>
    </submittedName>
</protein>
<reference evidence="2" key="1">
    <citation type="submission" date="2016-08" db="EMBL/GenBank/DDBJ databases">
        <authorList>
            <person name="Varghese N."/>
            <person name="Submissions Spin"/>
        </authorList>
    </citation>
    <scope>NUCLEOTIDE SEQUENCE [LARGE SCALE GENOMIC DNA]</scope>
    <source>
        <strain evidence="2">HAMBI 2971</strain>
    </source>
</reference>
<accession>A0A1C3WXD9</accession>
<name>A0A1C3WXD9_9HYPH</name>
<dbReference type="Proteomes" id="UP000199435">
    <property type="component" value="Unassembled WGS sequence"/>
</dbReference>
<sequence>MGDTPPFPVQLDLSSDIQAGVAVVGNGYSSKTNRNAAGHAACLRVVRYKFNETTNRRSSRRLFKNGRACIEQSAGNLERFKRAAGGCKKAESNVSAGVSMTALCIPVKSVYTA</sequence>
<evidence type="ECO:0000313" key="2">
    <source>
        <dbReference type="Proteomes" id="UP000199435"/>
    </source>
</evidence>
<dbReference type="AlphaFoldDB" id="A0A1C3WXD9"/>
<evidence type="ECO:0000313" key="1">
    <source>
        <dbReference type="EMBL" id="SCB44566.1"/>
    </source>
</evidence>
<proteinExistence type="predicted"/>